<dbReference type="InterPro" id="IPR008928">
    <property type="entry name" value="6-hairpin_glycosidase_sf"/>
</dbReference>
<dbReference type="PANTHER" id="PTHR33886">
    <property type="entry name" value="UNSATURATED RHAMNOGALACTURONAN HYDROLASE (EUROFUNG)"/>
    <property type="match status" value="1"/>
</dbReference>
<dbReference type="GO" id="GO:0016787">
    <property type="term" value="F:hydrolase activity"/>
    <property type="evidence" value="ECO:0007669"/>
    <property type="project" value="UniProtKB-KW"/>
</dbReference>
<keyword evidence="1 2" id="KW-0378">Hydrolase</keyword>
<proteinExistence type="predicted"/>
<dbReference type="SUPFAM" id="SSF48208">
    <property type="entry name" value="Six-hairpin glycosidases"/>
    <property type="match status" value="1"/>
</dbReference>
<keyword evidence="3" id="KW-1185">Reference proteome</keyword>
<gene>
    <name evidence="2" type="ORF">ICC18_11985</name>
</gene>
<dbReference type="GO" id="GO:0005975">
    <property type="term" value="P:carbohydrate metabolic process"/>
    <property type="evidence" value="ECO:0007669"/>
    <property type="project" value="InterPro"/>
</dbReference>
<sequence>MLPYFHEQESISRRTAGRTEDILAAVAGRFLGAFPKLPPVYRTHSKLGFKRGNDCRYEMNLSEKFPHLLDGQYVYVWGKLWCDQEGEAPFSISCYSPVHIYVNGEVQFRSNLNDDVFPDRKTGFRTKLVKGWNHFVLRFVKTGTGCGGRFGTASVKGAPFHFLAPTAERDGQEGWIYSVPQDSAWTAVPGEGMTESASGIRWYPQLVWSEANANRGVLSRLFGGDGGCGGAQAGEYAYAWSKLTYTGATPQQVVLSGIHSGRFTLFVDNEQVPHTEKLDGTFETSLLLTFGTHDLVVQSEYQGDDSQWGIMFNPLPQLKGHSSICWTQPYPIEGLKEPWLYLGPFAADKLPELQQLCRVDTLFGQGANTVYWRADEPETWIRPYLENGMFGKWNYPLGVTLYGLLETGRVLSNDHFVTYVKDHIESCTRLDAYALWDQEQYGAPGTNHQLTLIDSLDDCGSFGATMLLAHQIRELEGVAGAAKRIADYITRVQDRMPDGALYRVRGTTDFMQDTMWCDDLYMSTPFLCRYYEMTGERSYLDDAANQFLLYKKRLFMPEQKIMHHVYDYKFNKPNGVAWGRGNGWVLFSLTELLAVMPDDHELRDEVLYFYRDLCEGYLRLQGKDGLWHQVLTDPESYAEASCTSMFIYAFSRGVRFGWLTSKPEPYMQAVLTGWDGIVKHCIDNKGNVYGVCRESGYSYSKSYYKDELTWQLNDTHGIGIVLLAGIETIKMRQHFNHNTT</sequence>
<dbReference type="InterPro" id="IPR012341">
    <property type="entry name" value="6hp_glycosidase-like_sf"/>
</dbReference>
<name>A0A926KRQ2_9BACL</name>
<protein>
    <submittedName>
        <fullName evidence="2">Glycoside hydrolase family 88 protein</fullName>
    </submittedName>
</protein>
<dbReference type="Gene3D" id="1.50.10.10">
    <property type="match status" value="1"/>
</dbReference>
<reference evidence="2" key="1">
    <citation type="submission" date="2020-09" db="EMBL/GenBank/DDBJ databases">
        <title>Draft Genome Sequence of Paenibacillus sp. WST5.</title>
        <authorList>
            <person name="Bao Z."/>
        </authorList>
    </citation>
    <scope>NUCLEOTIDE SEQUENCE</scope>
    <source>
        <strain evidence="2">WST5</strain>
    </source>
</reference>
<dbReference type="InterPro" id="IPR010905">
    <property type="entry name" value="Glyco_hydro_88"/>
</dbReference>
<dbReference type="RefSeq" id="WP_188174595.1">
    <property type="nucleotide sequence ID" value="NZ_JACVVD010000003.1"/>
</dbReference>
<comment type="caution">
    <text evidence="2">The sequence shown here is derived from an EMBL/GenBank/DDBJ whole genome shotgun (WGS) entry which is preliminary data.</text>
</comment>
<evidence type="ECO:0000256" key="1">
    <source>
        <dbReference type="ARBA" id="ARBA00022801"/>
    </source>
</evidence>
<accession>A0A926KRQ2</accession>
<dbReference type="EMBL" id="JACVVD010000003">
    <property type="protein sequence ID" value="MBD0380840.1"/>
    <property type="molecule type" value="Genomic_DNA"/>
</dbReference>
<evidence type="ECO:0000313" key="3">
    <source>
        <dbReference type="Proteomes" id="UP000650466"/>
    </source>
</evidence>
<organism evidence="2 3">
    <name type="scientific">Paenibacillus sedimenti</name>
    <dbReference type="NCBI Taxonomy" id="2770274"/>
    <lineage>
        <taxon>Bacteria</taxon>
        <taxon>Bacillati</taxon>
        <taxon>Bacillota</taxon>
        <taxon>Bacilli</taxon>
        <taxon>Bacillales</taxon>
        <taxon>Paenibacillaceae</taxon>
        <taxon>Paenibacillus</taxon>
    </lineage>
</organism>
<dbReference type="Proteomes" id="UP000650466">
    <property type="component" value="Unassembled WGS sequence"/>
</dbReference>
<evidence type="ECO:0000313" key="2">
    <source>
        <dbReference type="EMBL" id="MBD0380840.1"/>
    </source>
</evidence>
<dbReference type="InterPro" id="IPR052043">
    <property type="entry name" value="PolySaccharide_Degr_Enz"/>
</dbReference>
<dbReference type="Pfam" id="PF07470">
    <property type="entry name" value="Glyco_hydro_88"/>
    <property type="match status" value="1"/>
</dbReference>
<dbReference type="AlphaFoldDB" id="A0A926KRQ2"/>
<dbReference type="PANTHER" id="PTHR33886:SF8">
    <property type="entry name" value="UNSATURATED RHAMNOGALACTURONAN HYDROLASE (EUROFUNG)"/>
    <property type="match status" value="1"/>
</dbReference>